<accession>A0AAP9LEH9</accession>
<dbReference type="EMBL" id="JBIXKD010000003">
    <property type="protein sequence ID" value="MFJ5320466.1"/>
    <property type="molecule type" value="Genomic_DNA"/>
</dbReference>
<dbReference type="RefSeq" id="WP_039484321.1">
    <property type="nucleotide sequence ID" value="NZ_CP046377.1"/>
</dbReference>
<evidence type="ECO:0000313" key="3">
    <source>
        <dbReference type="Proteomes" id="UP000464054"/>
    </source>
</evidence>
<evidence type="ECO:0000313" key="2">
    <source>
        <dbReference type="EMBL" id="QHQ26427.1"/>
    </source>
</evidence>
<reference evidence="2" key="2">
    <citation type="journal article" date="2022" name="Plant Pathol J">
        <title>Comparative Genomic Analysis of Pathogenic Factors of Pectobacterium Species Isolated in South Korea Using Whole-Genome Sequencing.</title>
        <authorList>
            <person name="Jee S."/>
            <person name="Kang I.J."/>
            <person name="Bak G."/>
            <person name="Kang S."/>
            <person name="Lee J."/>
            <person name="Heu S."/>
            <person name="Hwang I."/>
        </authorList>
    </citation>
    <scope>NUCLEOTIDE SEQUENCE</scope>
    <source>
        <strain evidence="2">PZ1</strain>
    </source>
</reference>
<evidence type="ECO:0000313" key="4">
    <source>
        <dbReference type="Proteomes" id="UP001617714"/>
    </source>
</evidence>
<dbReference type="EMBL" id="CP046377">
    <property type="protein sequence ID" value="QHQ26427.1"/>
    <property type="molecule type" value="Genomic_DNA"/>
</dbReference>
<reference evidence="3" key="1">
    <citation type="submission" date="2019-11" db="EMBL/GenBank/DDBJ databases">
        <authorList>
            <person name="Jee S."/>
        </authorList>
    </citation>
    <scope>NUCLEOTIDE SEQUENCE [LARGE SCALE GENOMIC DNA]</scope>
    <source>
        <strain evidence="3">PZ1</strain>
    </source>
</reference>
<protein>
    <submittedName>
        <fullName evidence="2">Uncharacterized protein</fullName>
    </submittedName>
</protein>
<dbReference type="GeneID" id="90771973"/>
<dbReference type="AlphaFoldDB" id="A0AAP9LEH9"/>
<keyword evidence="4" id="KW-1185">Reference proteome</keyword>
<gene>
    <name evidence="1" type="ORF">ACIPSN_03620</name>
    <name evidence="2" type="ORF">GMX10_22165</name>
</gene>
<sequence>MGCSFFYKVAIVLTVVSHKVEEGKAVSRTAIDAVCQRLLHSVDRRGAVPTYFMLHPCNANYVGYKYSLRTATVFTQTAKSVIF</sequence>
<dbReference type="Proteomes" id="UP000464054">
    <property type="component" value="Chromosome"/>
</dbReference>
<organism evidence="2 3">
    <name type="scientific">Pectobacterium parvum</name>
    <dbReference type="NCBI Taxonomy" id="2778550"/>
    <lineage>
        <taxon>Bacteria</taxon>
        <taxon>Pseudomonadati</taxon>
        <taxon>Pseudomonadota</taxon>
        <taxon>Gammaproteobacteria</taxon>
        <taxon>Enterobacterales</taxon>
        <taxon>Pectobacteriaceae</taxon>
        <taxon>Pectobacterium</taxon>
    </lineage>
</organism>
<evidence type="ECO:0000313" key="1">
    <source>
        <dbReference type="EMBL" id="MFJ5320466.1"/>
    </source>
</evidence>
<name>A0AAP9LEH9_9GAMM</name>
<proteinExistence type="predicted"/>
<reference evidence="1 4" key="3">
    <citation type="submission" date="2024-10" db="EMBL/GenBank/DDBJ databases">
        <authorList>
            <person name="Lu C.-H."/>
        </authorList>
    </citation>
    <scope>NUCLEOTIDE SEQUENCE [LARGE SCALE GENOMIC DNA]</scope>
    <source>
        <strain evidence="1 4">22QBSP01-2</strain>
    </source>
</reference>
<dbReference type="Proteomes" id="UP001617714">
    <property type="component" value="Unassembled WGS sequence"/>
</dbReference>